<feature type="domain" description="RNA polymerase sigma-70 region 3" evidence="5">
    <location>
        <begin position="137"/>
        <end position="197"/>
    </location>
</feature>
<dbReference type="InterPro" id="IPR014284">
    <property type="entry name" value="RNA_pol_sigma-70_dom"/>
</dbReference>
<dbReference type="NCBIfam" id="TIGR02980">
    <property type="entry name" value="SigBFG"/>
    <property type="match status" value="1"/>
</dbReference>
<evidence type="ECO:0000256" key="2">
    <source>
        <dbReference type="ARBA" id="ARBA00023082"/>
    </source>
</evidence>
<evidence type="ECO:0000256" key="4">
    <source>
        <dbReference type="ARBA" id="ARBA00023163"/>
    </source>
</evidence>
<dbReference type="PANTHER" id="PTHR30385">
    <property type="entry name" value="SIGMA FACTOR F FLAGELLAR"/>
    <property type="match status" value="1"/>
</dbReference>
<keyword evidence="3" id="KW-0238">DNA-binding</keyword>
<reference evidence="8 9" key="1">
    <citation type="journal article" date="2019" name="Emerg. Microbes Infect.">
        <title>Comprehensive subspecies identification of 175 nontuberculous mycobacteria species based on 7547 genomic profiles.</title>
        <authorList>
            <person name="Matsumoto Y."/>
            <person name="Kinjo T."/>
            <person name="Motooka D."/>
            <person name="Nabeya D."/>
            <person name="Jung N."/>
            <person name="Uechi K."/>
            <person name="Horii T."/>
            <person name="Iida T."/>
            <person name="Fujita J."/>
            <person name="Nakamura S."/>
        </authorList>
    </citation>
    <scope>NUCLEOTIDE SEQUENCE [LARGE SCALE GENOMIC DNA]</scope>
    <source>
        <strain evidence="8 9">JCM 15296</strain>
    </source>
</reference>
<keyword evidence="9" id="KW-1185">Reference proteome</keyword>
<dbReference type="InterPro" id="IPR013325">
    <property type="entry name" value="RNA_pol_sigma_r2"/>
</dbReference>
<dbReference type="SUPFAM" id="SSF88659">
    <property type="entry name" value="Sigma3 and sigma4 domains of RNA polymerase sigma factors"/>
    <property type="match status" value="2"/>
</dbReference>
<evidence type="ECO:0000313" key="9">
    <source>
        <dbReference type="Proteomes" id="UP000465609"/>
    </source>
</evidence>
<keyword evidence="4" id="KW-0804">Transcription</keyword>
<dbReference type="NCBIfam" id="TIGR02937">
    <property type="entry name" value="sigma70-ECF"/>
    <property type="match status" value="1"/>
</dbReference>
<dbReference type="InterPro" id="IPR013324">
    <property type="entry name" value="RNA_pol_sigma_r3/r4-like"/>
</dbReference>
<feature type="domain" description="RNA polymerase sigma-70 region 4" evidence="7">
    <location>
        <begin position="221"/>
        <end position="270"/>
    </location>
</feature>
<dbReference type="Proteomes" id="UP000465609">
    <property type="component" value="Chromosome"/>
</dbReference>
<gene>
    <name evidence="8" type="ORF">MAUB_07780</name>
</gene>
<dbReference type="InterPro" id="IPR000943">
    <property type="entry name" value="RNA_pol_sigma70"/>
</dbReference>
<evidence type="ECO:0000256" key="1">
    <source>
        <dbReference type="ARBA" id="ARBA00023015"/>
    </source>
</evidence>
<evidence type="ECO:0000259" key="5">
    <source>
        <dbReference type="Pfam" id="PF04539"/>
    </source>
</evidence>
<dbReference type="InterPro" id="IPR007630">
    <property type="entry name" value="RNA_pol_sigma70_r4"/>
</dbReference>
<dbReference type="InterPro" id="IPR007627">
    <property type="entry name" value="RNA_pol_sigma70_r2"/>
</dbReference>
<dbReference type="InterPro" id="IPR014322">
    <property type="entry name" value="RNA_pol_sigma-B/F/G"/>
</dbReference>
<dbReference type="Gene3D" id="1.20.120.1810">
    <property type="match status" value="1"/>
</dbReference>
<dbReference type="PANTHER" id="PTHR30385:SF4">
    <property type="entry name" value="RNA POLYMERASE SIGMA-E FACTOR"/>
    <property type="match status" value="1"/>
</dbReference>
<feature type="domain" description="RNA polymerase sigma-70 region 2" evidence="6">
    <location>
        <begin position="58"/>
        <end position="123"/>
    </location>
</feature>
<dbReference type="EMBL" id="AP022577">
    <property type="protein sequence ID" value="BBX82905.1"/>
    <property type="molecule type" value="Genomic_DNA"/>
</dbReference>
<dbReference type="PRINTS" id="PR00046">
    <property type="entry name" value="SIGMA70FCT"/>
</dbReference>
<keyword evidence="2" id="KW-0731">Sigma factor</keyword>
<dbReference type="Gene3D" id="1.20.140.160">
    <property type="match status" value="1"/>
</dbReference>
<name>A0ABM7I8D0_9MYCO</name>
<evidence type="ECO:0000259" key="7">
    <source>
        <dbReference type="Pfam" id="PF04545"/>
    </source>
</evidence>
<dbReference type="SUPFAM" id="SSF88946">
    <property type="entry name" value="Sigma2 domain of RNA polymerase sigma factors"/>
    <property type="match status" value="1"/>
</dbReference>
<dbReference type="Pfam" id="PF04542">
    <property type="entry name" value="Sigma70_r2"/>
    <property type="match status" value="1"/>
</dbReference>
<dbReference type="InterPro" id="IPR007624">
    <property type="entry name" value="RNA_pol_sigma70_r3"/>
</dbReference>
<accession>A0ABM7I8D0</accession>
<proteinExistence type="predicted"/>
<sequence length="275" mass="30923">MLWAWEGTFMSISLLEKPEGARYSDEYADVPDMVVKLRTLPAASDEFIRQRDNIVLRCCPLADRLARHFDGRGENIDDLVQVARVGLIQAVNRFDPGNGAGFVAFAVPTIMGELRRHFRDYGWKVHVPRSIRDIRQQMKGVTTELTQRLGRSPNTGELAEALSVAPEQIAEGLLAANAYQPQSLDTPVVDNDDNPQSLADLLGDLDEGFERVTERESVKPALAALPPREQRILYLRFFASKTQRQIADTIGVSQMHVSRILDRTLRDIREQVAQT</sequence>
<evidence type="ECO:0000313" key="8">
    <source>
        <dbReference type="EMBL" id="BBX82905.1"/>
    </source>
</evidence>
<evidence type="ECO:0000259" key="6">
    <source>
        <dbReference type="Pfam" id="PF04542"/>
    </source>
</evidence>
<protein>
    <submittedName>
        <fullName evidence="8">Alternative sigma factor SigF</fullName>
    </submittedName>
</protein>
<dbReference type="Pfam" id="PF04539">
    <property type="entry name" value="Sigma70_r3"/>
    <property type="match status" value="1"/>
</dbReference>
<keyword evidence="1" id="KW-0805">Transcription regulation</keyword>
<dbReference type="CDD" id="cd06171">
    <property type="entry name" value="Sigma70_r4"/>
    <property type="match status" value="1"/>
</dbReference>
<dbReference type="Pfam" id="PF04545">
    <property type="entry name" value="Sigma70_r4"/>
    <property type="match status" value="1"/>
</dbReference>
<organism evidence="8 9">
    <name type="scientific">Mycolicibacterium aubagnense</name>
    <dbReference type="NCBI Taxonomy" id="319707"/>
    <lineage>
        <taxon>Bacteria</taxon>
        <taxon>Bacillati</taxon>
        <taxon>Actinomycetota</taxon>
        <taxon>Actinomycetes</taxon>
        <taxon>Mycobacteriales</taxon>
        <taxon>Mycobacteriaceae</taxon>
        <taxon>Mycolicibacterium</taxon>
    </lineage>
</organism>
<evidence type="ECO:0000256" key="3">
    <source>
        <dbReference type="ARBA" id="ARBA00023125"/>
    </source>
</evidence>